<evidence type="ECO:0000256" key="1">
    <source>
        <dbReference type="SAM" id="MobiDB-lite"/>
    </source>
</evidence>
<dbReference type="Proteomes" id="UP000254079">
    <property type="component" value="Unassembled WGS sequence"/>
</dbReference>
<reference evidence="2 3" key="1">
    <citation type="submission" date="2018-06" db="EMBL/GenBank/DDBJ databases">
        <authorList>
            <consortium name="Pathogen Informatics"/>
            <person name="Doyle S."/>
        </authorList>
    </citation>
    <scope>NUCLEOTIDE SEQUENCE [LARGE SCALE GENOMIC DNA]</scope>
    <source>
        <strain evidence="2 3">NCTC8622</strain>
    </source>
</reference>
<gene>
    <name evidence="2" type="primary">traG_5</name>
    <name evidence="2" type="ORF">NCTC8622_00007</name>
</gene>
<sequence length="162" mass="18348">MRAERERLVQAFVEERIKPQLLQQFEQNKGRTGDGIGNVSAPTVASDLKGEYREQQADMENSAAQHGVKAEGVVATDVQNQRSNVESQVNDEKNTVISSGESSGKEYRDLQNEHDQGKKAFDDAQKAENERQKFYKNDFVISHDENIKQIKNDMSNRFNGKT</sequence>
<protein>
    <submittedName>
        <fullName evidence="2">Conjugal transfer mating pair stabilization protein TraG</fullName>
    </submittedName>
</protein>
<dbReference type="EMBL" id="UGCP01000001">
    <property type="protein sequence ID" value="STI81084.1"/>
    <property type="molecule type" value="Genomic_DNA"/>
</dbReference>
<proteinExistence type="predicted"/>
<name>A0A376TUZ4_ECOLX</name>
<organism evidence="2 3">
    <name type="scientific">Escherichia coli</name>
    <dbReference type="NCBI Taxonomy" id="562"/>
    <lineage>
        <taxon>Bacteria</taxon>
        <taxon>Pseudomonadati</taxon>
        <taxon>Pseudomonadota</taxon>
        <taxon>Gammaproteobacteria</taxon>
        <taxon>Enterobacterales</taxon>
        <taxon>Enterobacteriaceae</taxon>
        <taxon>Escherichia</taxon>
    </lineage>
</organism>
<feature type="region of interest" description="Disordered" evidence="1">
    <location>
        <begin position="78"/>
        <end position="136"/>
    </location>
</feature>
<feature type="compositionally biased region" description="Polar residues" evidence="1">
    <location>
        <begin position="78"/>
        <end position="88"/>
    </location>
</feature>
<feature type="compositionally biased region" description="Basic and acidic residues" evidence="1">
    <location>
        <begin position="103"/>
        <end position="136"/>
    </location>
</feature>
<accession>A0A376TUZ4</accession>
<evidence type="ECO:0000313" key="2">
    <source>
        <dbReference type="EMBL" id="STI81084.1"/>
    </source>
</evidence>
<evidence type="ECO:0000313" key="3">
    <source>
        <dbReference type="Proteomes" id="UP000254079"/>
    </source>
</evidence>
<dbReference type="AlphaFoldDB" id="A0A376TUZ4"/>